<feature type="transmembrane region" description="Helical" evidence="1">
    <location>
        <begin position="21"/>
        <end position="45"/>
    </location>
</feature>
<feature type="transmembrane region" description="Helical" evidence="1">
    <location>
        <begin position="97"/>
        <end position="115"/>
    </location>
</feature>
<proteinExistence type="predicted"/>
<evidence type="ECO:0000313" key="3">
    <source>
        <dbReference type="Proteomes" id="UP000184501"/>
    </source>
</evidence>
<protein>
    <submittedName>
        <fullName evidence="2">Uncharacterized protein</fullName>
    </submittedName>
</protein>
<dbReference type="EMBL" id="FQVN01000022">
    <property type="protein sequence ID" value="SHH10198.1"/>
    <property type="molecule type" value="Genomic_DNA"/>
</dbReference>
<dbReference type="AlphaFoldDB" id="A0A1M5Q886"/>
<keyword evidence="1" id="KW-1133">Transmembrane helix</keyword>
<name>A0A1M5Q886_STRHI</name>
<dbReference type="RefSeq" id="WP_073490110.1">
    <property type="nucleotide sequence ID" value="NZ_FQVN01000022.1"/>
</dbReference>
<dbReference type="Proteomes" id="UP000184501">
    <property type="component" value="Unassembled WGS sequence"/>
</dbReference>
<gene>
    <name evidence="2" type="ORF">SAMN05444320_12231</name>
</gene>
<accession>A0A1M5Q886</accession>
<keyword evidence="1" id="KW-0812">Transmembrane</keyword>
<feature type="transmembrane region" description="Helical" evidence="1">
    <location>
        <begin position="71"/>
        <end position="90"/>
    </location>
</feature>
<evidence type="ECO:0000256" key="1">
    <source>
        <dbReference type="SAM" id="Phobius"/>
    </source>
</evidence>
<keyword evidence="3" id="KW-1185">Reference proteome</keyword>
<feature type="transmembrane region" description="Helical" evidence="1">
    <location>
        <begin position="121"/>
        <end position="139"/>
    </location>
</feature>
<dbReference type="STRING" id="2017.SAMN05444320_12231"/>
<keyword evidence="1" id="KW-0472">Membrane</keyword>
<evidence type="ECO:0000313" key="2">
    <source>
        <dbReference type="EMBL" id="SHH10198.1"/>
    </source>
</evidence>
<reference evidence="2 3" key="1">
    <citation type="submission" date="2016-11" db="EMBL/GenBank/DDBJ databases">
        <authorList>
            <person name="Jaros S."/>
            <person name="Januszkiewicz K."/>
            <person name="Wedrychowicz H."/>
        </authorList>
    </citation>
    <scope>NUCLEOTIDE SEQUENCE [LARGE SCALE GENOMIC DNA]</scope>
    <source>
        <strain evidence="2 3">DSM 44523</strain>
    </source>
</reference>
<sequence length="154" mass="17189">MTYPRRRSLHATRTQETPIEVDVACALWVGVGGLTLLVWCVLGFLRDDVLYEARKGLDVTKADLSWVELKVNLVLAVLPVVALLVMWLAVRMKAGRRWARAALLLVAVVFVLRFPSLQGNWVAFVLLVVVAGATVLMYARGANRYFHAVRTATR</sequence>
<organism evidence="2 3">
    <name type="scientific">Streptoalloteichus hindustanus</name>
    <dbReference type="NCBI Taxonomy" id="2017"/>
    <lineage>
        <taxon>Bacteria</taxon>
        <taxon>Bacillati</taxon>
        <taxon>Actinomycetota</taxon>
        <taxon>Actinomycetes</taxon>
        <taxon>Pseudonocardiales</taxon>
        <taxon>Pseudonocardiaceae</taxon>
        <taxon>Streptoalloteichus</taxon>
    </lineage>
</organism>